<evidence type="ECO:0000256" key="2">
    <source>
        <dbReference type="ARBA" id="ARBA00022679"/>
    </source>
</evidence>
<dbReference type="InterPro" id="IPR050779">
    <property type="entry name" value="Transglutaminase"/>
</dbReference>
<feature type="binding site" evidence="8">
    <location>
        <position position="522"/>
    </location>
    <ligand>
        <name>Ca(2+)</name>
        <dbReference type="ChEBI" id="CHEBI:29108"/>
    </ligand>
</feature>
<name>A0A6F9DV92_9ASCI</name>
<feature type="active site" evidence="7">
    <location>
        <position position="404"/>
    </location>
</feature>
<evidence type="ECO:0000256" key="8">
    <source>
        <dbReference type="PIRSR" id="PIRSR000459-2"/>
    </source>
</evidence>
<dbReference type="SUPFAM" id="SSF81296">
    <property type="entry name" value="E set domains"/>
    <property type="match status" value="1"/>
</dbReference>
<dbReference type="InterPro" id="IPR036985">
    <property type="entry name" value="Transglutaminase-like_sf"/>
</dbReference>
<evidence type="ECO:0000256" key="4">
    <source>
        <dbReference type="ARBA" id="ARBA00022837"/>
    </source>
</evidence>
<feature type="binding site" evidence="8">
    <location>
        <position position="469"/>
    </location>
    <ligand>
        <name>Ca(2+)</name>
        <dbReference type="ChEBI" id="CHEBI:29108"/>
    </ligand>
</feature>
<dbReference type="SUPFAM" id="SSF54001">
    <property type="entry name" value="Cysteine proteinases"/>
    <property type="match status" value="1"/>
</dbReference>
<dbReference type="GO" id="GO:0046872">
    <property type="term" value="F:metal ion binding"/>
    <property type="evidence" value="ECO:0007669"/>
    <property type="project" value="UniProtKB-KW"/>
</dbReference>
<sequence length="762" mass="85830">MGNNAAKAEAEKEEEISEYLDEHPRFLVEYIDRNPHLLDGYVYEKVDEATAKEWLERVKTLPPSEILQVAKIDYRKESNTIGHHTDKYAHKNLVVRRADRFTIDIYFKNREFLPAKDAISLEFSIGNDANFANGTKVKLPMDDQLQASKWGCMLAGQDDATQKISVDVNIPADAIIGRYKLTVEVTSELESGMKTERTTKPDIIVIFNPFSPADDCFMENPSHRNEYVLNDVGLLYRGGWYDFSGKEWAFGQFDEGILDITLKLLRVDSRATSNPERSLLKRTSPVFCSRVLSAMVNNFDAKGVIFGDWSGNYEGGKRPTFWSGSAKILQEWNKTNMPVKYGQCWVFAGVLTTVMRAIGIACRPITNFRSAHDMEYNMTIDEFYEEDGSKSEVMNSGDSIWNFHVWNEGYFRRPDLPKGYNGWQAVDGTPQEASNHLMQCGPAPVSAIKNGEIYIGHDTNFIFAEVNADVLEWQVDKQGQVTALLRRNTRDVGRKLSTKAVGSNEREDLTDRYKYEEGSSDERKAFERAYAHGRKADYHEKLNVIKDEGAITISHETIGEVINGKTIKVAAKVTNTTSQSRDVIITTVMHTVLNTGARRGLVARERIEVKLDAGEVSQKTFSLDFSQYSSQLVDENAVRVTTTVRVQQTSNLYVGTYDFQVKSPDCLKIKCADKLANYEYSSVQLVITNPLPVALTTGEFSIEGSGFYGASVKAVGPIAPGETYTSEVMEIRPYRRPNIQLLADFDAREIMNIKASKTVEVE</sequence>
<dbReference type="InterPro" id="IPR014756">
    <property type="entry name" value="Ig_E-set"/>
</dbReference>
<reference evidence="10" key="1">
    <citation type="submission" date="2020-04" db="EMBL/GenBank/DDBJ databases">
        <authorList>
            <person name="Neveu A P."/>
        </authorList>
    </citation>
    <scope>NUCLEOTIDE SEQUENCE</scope>
    <source>
        <tissue evidence="10">Whole embryo</tissue>
    </source>
</reference>
<evidence type="ECO:0000256" key="6">
    <source>
        <dbReference type="ARBA" id="ARBA00024222"/>
    </source>
</evidence>
<dbReference type="Pfam" id="PF00868">
    <property type="entry name" value="Transglut_N"/>
    <property type="match status" value="1"/>
</dbReference>
<dbReference type="PIRSF" id="PIRSF000459">
    <property type="entry name" value="TGM_EBP42"/>
    <property type="match status" value="1"/>
</dbReference>
<dbReference type="Gene3D" id="3.90.260.10">
    <property type="entry name" value="Transglutaminase-like"/>
    <property type="match status" value="1"/>
</dbReference>
<dbReference type="PANTHER" id="PTHR11590:SF81">
    <property type="entry name" value="PROTEIN-GLUTAMINE GAMMA-GLUTAMYLTRANSFERASE K-LIKE ISOFORM X4"/>
    <property type="match status" value="1"/>
</dbReference>
<evidence type="ECO:0000256" key="5">
    <source>
        <dbReference type="ARBA" id="ARBA00023315"/>
    </source>
</evidence>
<feature type="binding site" evidence="8">
    <location>
        <position position="467"/>
    </location>
    <ligand>
        <name>Ca(2+)</name>
        <dbReference type="ChEBI" id="CHEBI:29108"/>
    </ligand>
</feature>
<keyword evidence="2" id="KW-0808">Transferase</keyword>
<feature type="active site" evidence="7">
    <location>
        <position position="427"/>
    </location>
</feature>
<dbReference type="EC" id="2.3.2.13" evidence="6"/>
<dbReference type="Gene3D" id="2.60.40.10">
    <property type="entry name" value="Immunoglobulins"/>
    <property type="match status" value="3"/>
</dbReference>
<dbReference type="EMBL" id="LR791071">
    <property type="protein sequence ID" value="CAB3266933.1"/>
    <property type="molecule type" value="mRNA"/>
</dbReference>
<protein>
    <recommendedName>
        <fullName evidence="6">protein-glutamine gamma-glutamyltransferase</fullName>
        <ecNumber evidence="6">2.3.2.13</ecNumber>
    </recommendedName>
</protein>
<evidence type="ECO:0000256" key="1">
    <source>
        <dbReference type="ARBA" id="ARBA00005968"/>
    </source>
</evidence>
<keyword evidence="3 8" id="KW-0479">Metal-binding</keyword>
<dbReference type="InterPro" id="IPR038765">
    <property type="entry name" value="Papain-like_cys_pep_sf"/>
</dbReference>
<comment type="cofactor">
    <cofactor evidence="8">
        <name>Ca(2+)</name>
        <dbReference type="ChEBI" id="CHEBI:29108"/>
    </cofactor>
    <text evidence="8">Binds 1 Ca(2+) ion per subunit.</text>
</comment>
<comment type="similarity">
    <text evidence="1">Belongs to the transglutaminase superfamily. Transglutaminase family.</text>
</comment>
<feature type="domain" description="Transglutaminase-like" evidence="9">
    <location>
        <begin position="336"/>
        <end position="430"/>
    </location>
</feature>
<dbReference type="Pfam" id="PF01841">
    <property type="entry name" value="Transglut_core"/>
    <property type="match status" value="1"/>
</dbReference>
<gene>
    <name evidence="10" type="primary">Tgm2-004</name>
</gene>
<evidence type="ECO:0000313" key="10">
    <source>
        <dbReference type="EMBL" id="CAB3266933.1"/>
    </source>
</evidence>
<dbReference type="InterPro" id="IPR001102">
    <property type="entry name" value="Transglutaminase_N"/>
</dbReference>
<keyword evidence="4 8" id="KW-0106">Calcium</keyword>
<dbReference type="InterPro" id="IPR002931">
    <property type="entry name" value="Transglutaminase-like"/>
</dbReference>
<dbReference type="GO" id="GO:0003810">
    <property type="term" value="F:protein-glutamine gamma-glutamyltransferase activity"/>
    <property type="evidence" value="ECO:0007669"/>
    <property type="project" value="UniProtKB-EC"/>
</dbReference>
<dbReference type="SMART" id="SM00460">
    <property type="entry name" value="TGc"/>
    <property type="match status" value="1"/>
</dbReference>
<dbReference type="InterPro" id="IPR023608">
    <property type="entry name" value="Transglutaminase_animal"/>
</dbReference>
<organism evidence="10">
    <name type="scientific">Phallusia mammillata</name>
    <dbReference type="NCBI Taxonomy" id="59560"/>
    <lineage>
        <taxon>Eukaryota</taxon>
        <taxon>Metazoa</taxon>
        <taxon>Chordata</taxon>
        <taxon>Tunicata</taxon>
        <taxon>Ascidiacea</taxon>
        <taxon>Phlebobranchia</taxon>
        <taxon>Ascidiidae</taxon>
        <taxon>Phallusia</taxon>
    </lineage>
</organism>
<feature type="binding site" evidence="8">
    <location>
        <position position="517"/>
    </location>
    <ligand>
        <name>Ca(2+)</name>
        <dbReference type="ChEBI" id="CHEBI:29108"/>
    </ligand>
</feature>
<dbReference type="AlphaFoldDB" id="A0A6F9DV92"/>
<evidence type="ECO:0000256" key="3">
    <source>
        <dbReference type="ARBA" id="ARBA00022723"/>
    </source>
</evidence>
<dbReference type="PANTHER" id="PTHR11590">
    <property type="entry name" value="PROTEIN-GLUTAMINE GAMMA-GLUTAMYLTRANSFERASE"/>
    <property type="match status" value="1"/>
</dbReference>
<accession>A0A6F9DV92</accession>
<evidence type="ECO:0000259" key="9">
    <source>
        <dbReference type="SMART" id="SM00460"/>
    </source>
</evidence>
<dbReference type="SUPFAM" id="SSF49309">
    <property type="entry name" value="Transglutaminase, two C-terminal domains"/>
    <property type="match status" value="2"/>
</dbReference>
<proteinExistence type="evidence at transcript level"/>
<evidence type="ECO:0000256" key="7">
    <source>
        <dbReference type="PIRSR" id="PIRSR000459-1"/>
    </source>
</evidence>
<dbReference type="FunFam" id="3.90.260.10:FF:000001">
    <property type="entry name" value="Protein-glutamine gamma-glutamyltransferase 2"/>
    <property type="match status" value="1"/>
</dbReference>
<dbReference type="InterPro" id="IPR013783">
    <property type="entry name" value="Ig-like_fold"/>
</dbReference>
<feature type="active site" evidence="7">
    <location>
        <position position="344"/>
    </location>
</feature>
<keyword evidence="5" id="KW-0012">Acyltransferase</keyword>
<dbReference type="InterPro" id="IPR036238">
    <property type="entry name" value="Transglutaminase_C_sf"/>
</dbReference>